<proteinExistence type="predicted"/>
<evidence type="ECO:0000313" key="7">
    <source>
        <dbReference type="EMBL" id="KAJ1138329.1"/>
    </source>
</evidence>
<dbReference type="FunFam" id="2.10.70.10:FF:000014">
    <property type="entry name" value="Membrane cofactor protein"/>
    <property type="match status" value="2"/>
</dbReference>
<feature type="domain" description="Sushi" evidence="6">
    <location>
        <begin position="278"/>
        <end position="345"/>
    </location>
</feature>
<evidence type="ECO:0000256" key="3">
    <source>
        <dbReference type="ARBA" id="ARBA00022737"/>
    </source>
</evidence>
<reference evidence="7" key="1">
    <citation type="journal article" date="2022" name="bioRxiv">
        <title>Sequencing and chromosome-scale assembly of the giantPleurodeles waltlgenome.</title>
        <authorList>
            <person name="Brown T."/>
            <person name="Elewa A."/>
            <person name="Iarovenko S."/>
            <person name="Subramanian E."/>
            <person name="Araus A.J."/>
            <person name="Petzold A."/>
            <person name="Susuki M."/>
            <person name="Suzuki K.-i.T."/>
            <person name="Hayashi T."/>
            <person name="Toyoda A."/>
            <person name="Oliveira C."/>
            <person name="Osipova E."/>
            <person name="Leigh N.D."/>
            <person name="Simon A."/>
            <person name="Yun M.H."/>
        </authorList>
    </citation>
    <scope>NUCLEOTIDE SEQUENCE</scope>
    <source>
        <strain evidence="7">20211129_DDA</strain>
        <tissue evidence="7">Liver</tissue>
    </source>
</reference>
<dbReference type="SMART" id="SM00032">
    <property type="entry name" value="CCP"/>
    <property type="match status" value="5"/>
</dbReference>
<accession>A0AAV7QDB2</accession>
<dbReference type="PANTHER" id="PTHR45656:SF4">
    <property type="entry name" value="PROTEIN CBR-CLEC-78"/>
    <property type="match status" value="1"/>
</dbReference>
<dbReference type="PROSITE" id="PS50923">
    <property type="entry name" value="SUSHI"/>
    <property type="match status" value="5"/>
</dbReference>
<dbReference type="CDD" id="cd00033">
    <property type="entry name" value="CCP"/>
    <property type="match status" value="5"/>
</dbReference>
<dbReference type="Pfam" id="PF00084">
    <property type="entry name" value="Sushi"/>
    <property type="match status" value="5"/>
</dbReference>
<evidence type="ECO:0000313" key="8">
    <source>
        <dbReference type="Proteomes" id="UP001066276"/>
    </source>
</evidence>
<keyword evidence="2" id="KW-0732">Signal</keyword>
<dbReference type="EMBL" id="JANPWB010000010">
    <property type="protein sequence ID" value="KAJ1138329.1"/>
    <property type="molecule type" value="Genomic_DNA"/>
</dbReference>
<evidence type="ECO:0000256" key="5">
    <source>
        <dbReference type="PROSITE-ProRule" id="PRU00302"/>
    </source>
</evidence>
<evidence type="ECO:0000256" key="2">
    <source>
        <dbReference type="ARBA" id="ARBA00022729"/>
    </source>
</evidence>
<keyword evidence="8" id="KW-1185">Reference proteome</keyword>
<dbReference type="InterPro" id="IPR000436">
    <property type="entry name" value="Sushi_SCR_CCP_dom"/>
</dbReference>
<feature type="domain" description="Sushi" evidence="6">
    <location>
        <begin position="157"/>
        <end position="216"/>
    </location>
</feature>
<comment type="caution">
    <text evidence="5">Lacks conserved residue(s) required for the propagation of feature annotation.</text>
</comment>
<feature type="domain" description="Sushi" evidence="6">
    <location>
        <begin position="34"/>
        <end position="98"/>
    </location>
</feature>
<dbReference type="Gene3D" id="2.10.70.10">
    <property type="entry name" value="Complement Module, domain 1"/>
    <property type="match status" value="5"/>
</dbReference>
<evidence type="ECO:0000259" key="6">
    <source>
        <dbReference type="PROSITE" id="PS50923"/>
    </source>
</evidence>
<feature type="domain" description="Sushi" evidence="6">
    <location>
        <begin position="99"/>
        <end position="156"/>
    </location>
</feature>
<protein>
    <recommendedName>
        <fullName evidence="6">Sushi domain-containing protein</fullName>
    </recommendedName>
</protein>
<keyword evidence="4 5" id="KW-1015">Disulfide bond</keyword>
<keyword evidence="3" id="KW-0677">Repeat</keyword>
<feature type="disulfide bond" evidence="5">
    <location>
        <begin position="247"/>
        <end position="274"/>
    </location>
</feature>
<dbReference type="PANTHER" id="PTHR45656">
    <property type="entry name" value="PROTEIN CBR-CLEC-78"/>
    <property type="match status" value="1"/>
</dbReference>
<sequence>MRSTGNQNCAARSDLQVKKSPVTLVLTLVAFVQGDCGRPQKIQFAELSNKHVGTDTFPVGSFVTYHCQPGYVKIPGKSASLRCLPDSKWSKAEELCHPRSCGNPGELHHGSVEVNGTTFGSVAVFRCDIGYNMLSRPHRKCLETGSWSNMVPICEPVICESPPNSPNAVRSRMEEDDFTYLSSVTYHCTAGMLDGEGSIYCTHHGNWSGPAPECIDVSCPMPSVNNAALISGFGTHFIYGHVLTFQCREGFVMNGSSVLYCGRDGAWLPEKPVCKRRASCPEPEVANGNIIFGNKETFQSGLETGYRVSTFVTFRCDPSFYLSGSEKIQCQTNRQWKPTKPNCVAKIDPQSSAVVPHTAGGSNVLQVAAVGEGGTTTHCPTRFLPAGKQSITCTGGSTADPKDTVSNNRMS</sequence>
<gene>
    <name evidence="7" type="ORF">NDU88_004716</name>
</gene>
<feature type="disulfide bond" evidence="5">
    <location>
        <begin position="127"/>
        <end position="154"/>
    </location>
</feature>
<evidence type="ECO:0000256" key="4">
    <source>
        <dbReference type="ARBA" id="ARBA00023157"/>
    </source>
</evidence>
<dbReference type="InterPro" id="IPR051277">
    <property type="entry name" value="SEZ6_CSMD_C4BPB_Regulators"/>
</dbReference>
<keyword evidence="1 5" id="KW-0768">Sushi</keyword>
<dbReference type="InterPro" id="IPR035976">
    <property type="entry name" value="Sushi/SCR/CCP_sf"/>
</dbReference>
<organism evidence="7 8">
    <name type="scientific">Pleurodeles waltl</name>
    <name type="common">Iberian ribbed newt</name>
    <dbReference type="NCBI Taxonomy" id="8319"/>
    <lineage>
        <taxon>Eukaryota</taxon>
        <taxon>Metazoa</taxon>
        <taxon>Chordata</taxon>
        <taxon>Craniata</taxon>
        <taxon>Vertebrata</taxon>
        <taxon>Euteleostomi</taxon>
        <taxon>Amphibia</taxon>
        <taxon>Batrachia</taxon>
        <taxon>Caudata</taxon>
        <taxon>Salamandroidea</taxon>
        <taxon>Salamandridae</taxon>
        <taxon>Pleurodelinae</taxon>
        <taxon>Pleurodeles</taxon>
    </lineage>
</organism>
<feature type="domain" description="Sushi" evidence="6">
    <location>
        <begin position="217"/>
        <end position="276"/>
    </location>
</feature>
<feature type="disulfide bond" evidence="5">
    <location>
        <begin position="316"/>
        <end position="343"/>
    </location>
</feature>
<comment type="caution">
    <text evidence="7">The sequence shown here is derived from an EMBL/GenBank/DDBJ whole genome shotgun (WGS) entry which is preliminary data.</text>
</comment>
<name>A0AAV7QDB2_PLEWA</name>
<dbReference type="SUPFAM" id="SSF57535">
    <property type="entry name" value="Complement control module/SCR domain"/>
    <property type="match status" value="5"/>
</dbReference>
<dbReference type="Proteomes" id="UP001066276">
    <property type="component" value="Chromosome 6"/>
</dbReference>
<dbReference type="AlphaFoldDB" id="A0AAV7QDB2"/>
<evidence type="ECO:0000256" key="1">
    <source>
        <dbReference type="ARBA" id="ARBA00022659"/>
    </source>
</evidence>